<comment type="caution">
    <text evidence="2">The sequence shown here is derived from an EMBL/GenBank/DDBJ whole genome shotgun (WGS) entry which is preliminary data.</text>
</comment>
<keyword evidence="1" id="KW-0040">ANK repeat</keyword>
<dbReference type="AlphaFoldDB" id="A0A9N8DZS0"/>
<name>A0A9N8DZS0_9STRA</name>
<organism evidence="2 3">
    <name type="scientific">Seminavis robusta</name>
    <dbReference type="NCBI Taxonomy" id="568900"/>
    <lineage>
        <taxon>Eukaryota</taxon>
        <taxon>Sar</taxon>
        <taxon>Stramenopiles</taxon>
        <taxon>Ochrophyta</taxon>
        <taxon>Bacillariophyta</taxon>
        <taxon>Bacillariophyceae</taxon>
        <taxon>Bacillariophycidae</taxon>
        <taxon>Naviculales</taxon>
        <taxon>Naviculaceae</taxon>
        <taxon>Seminavis</taxon>
    </lineage>
</organism>
<evidence type="ECO:0000313" key="2">
    <source>
        <dbReference type="EMBL" id="CAB9510134.1"/>
    </source>
</evidence>
<accession>A0A9N8DZS0</accession>
<dbReference type="EMBL" id="CAICTM010000421">
    <property type="protein sequence ID" value="CAB9510134.1"/>
    <property type="molecule type" value="Genomic_DNA"/>
</dbReference>
<sequence length="306" mass="33662">MDGIQLDLLAPIAAFLSVPDQVSLGCTCRDLETKVRFVIATQLRDARACLDQWKAENAVTITLNSSDFEDLNVFAREAMSIEAERTIMELQYLALKVTTAALATSGADLLDSCCHELAKSCQGGGIFVTSLHFAAGNGDADLCRLLLTRGASVNPNIFIPNDLSSLDQTEETSNRDDGAYASQYRWGFITPMRLAMTFGHADVVELLRGHGGIACETVQVPCKEISWKLGFQCFCQDRLDDELPPLPDGACWTRQGNEEELYYKNTRSDQLDGTNHVLFTADMQQTVIHLAHCQEYGGEHPSCAIQ</sequence>
<dbReference type="Pfam" id="PF00023">
    <property type="entry name" value="Ank"/>
    <property type="match status" value="1"/>
</dbReference>
<proteinExistence type="predicted"/>
<dbReference type="InterPro" id="IPR036770">
    <property type="entry name" value="Ankyrin_rpt-contain_sf"/>
</dbReference>
<evidence type="ECO:0000256" key="1">
    <source>
        <dbReference type="PROSITE-ProRule" id="PRU00023"/>
    </source>
</evidence>
<evidence type="ECO:0000313" key="3">
    <source>
        <dbReference type="Proteomes" id="UP001153069"/>
    </source>
</evidence>
<dbReference type="SMART" id="SM00248">
    <property type="entry name" value="ANK"/>
    <property type="match status" value="2"/>
</dbReference>
<dbReference type="InterPro" id="IPR002110">
    <property type="entry name" value="Ankyrin_rpt"/>
</dbReference>
<dbReference type="SUPFAM" id="SSF48403">
    <property type="entry name" value="Ankyrin repeat"/>
    <property type="match status" value="1"/>
</dbReference>
<dbReference type="Proteomes" id="UP001153069">
    <property type="component" value="Unassembled WGS sequence"/>
</dbReference>
<dbReference type="OrthoDB" id="10258888at2759"/>
<gene>
    <name evidence="2" type="ORF">SEMRO_422_G139620.1</name>
</gene>
<dbReference type="PROSITE" id="PS50088">
    <property type="entry name" value="ANK_REPEAT"/>
    <property type="match status" value="1"/>
</dbReference>
<dbReference type="PROSITE" id="PS50297">
    <property type="entry name" value="ANK_REP_REGION"/>
    <property type="match status" value="1"/>
</dbReference>
<protein>
    <submittedName>
        <fullName evidence="2">Uncharacterized protein</fullName>
    </submittedName>
</protein>
<reference evidence="2" key="1">
    <citation type="submission" date="2020-06" db="EMBL/GenBank/DDBJ databases">
        <authorList>
            <consortium name="Plant Systems Biology data submission"/>
        </authorList>
    </citation>
    <scope>NUCLEOTIDE SEQUENCE</scope>
    <source>
        <strain evidence="2">D6</strain>
    </source>
</reference>
<keyword evidence="3" id="KW-1185">Reference proteome</keyword>
<dbReference type="Gene3D" id="1.25.40.20">
    <property type="entry name" value="Ankyrin repeat-containing domain"/>
    <property type="match status" value="1"/>
</dbReference>
<feature type="repeat" description="ANK" evidence="1">
    <location>
        <begin position="129"/>
        <end position="154"/>
    </location>
</feature>